<keyword evidence="3" id="KW-0805">Transcription regulation</keyword>
<evidence type="ECO:0000256" key="2">
    <source>
        <dbReference type="ARBA" id="ARBA00023012"/>
    </source>
</evidence>
<evidence type="ECO:0000256" key="1">
    <source>
        <dbReference type="ARBA" id="ARBA00005820"/>
    </source>
</evidence>
<feature type="domain" description="OmpR/PhoB-type" evidence="8">
    <location>
        <begin position="1"/>
        <end position="95"/>
    </location>
</feature>
<evidence type="ECO:0000256" key="6">
    <source>
        <dbReference type="PROSITE-ProRule" id="PRU01091"/>
    </source>
</evidence>
<feature type="region of interest" description="Disordered" evidence="7">
    <location>
        <begin position="250"/>
        <end position="289"/>
    </location>
</feature>
<evidence type="ECO:0000259" key="8">
    <source>
        <dbReference type="PROSITE" id="PS51755"/>
    </source>
</evidence>
<dbReference type="SUPFAM" id="SSF48452">
    <property type="entry name" value="TPR-like"/>
    <property type="match status" value="3"/>
</dbReference>
<evidence type="ECO:0000313" key="9">
    <source>
        <dbReference type="EMBL" id="GLW68351.1"/>
    </source>
</evidence>
<sequence length="972" mass="103360">MGGVRFRLLGALEVNRDGTSFDVPRPRLRAALAFLLLNADRPVGTERLVDALWGEHPPRTARNQVHTVVSTLRQALPPEAAELLRSDPAGYRLAVDPDSVDVRQFARGVAAARALAADGAPVEAARALRTALDLWRGEALAGIDAPFAGPVRTRLAEERFAALELLADAELAAGRHHPLVPELTALLREFPDREGIAARLATALHRSGRPADALAVLRDTRTLLADEYGLDPGRALLDAEAAVLRGEDAAGGATGSAGTVAAAPQPPAPAGPPSDPGPPSYPRPAQLPQASHGFVGRRAELDRLSGLAAGTGPAGTPGDNGPRTALVVGPAGIGKTAFAVRWAHCATATGAFPDGQLFVDLHGYDANECETAPRVLERFLLALGVPGHRIPEDPVLREDLYRSTVAGRRLLVVLDNAQDYEQVRPLLPGTAESFTLVTSRGRLGRLVAQTGAVPLRLGVLPPAEAVAVLAELAGPELVRAAPGAAAELADLCGGLPLALRISAVRLVEEPELPIGELAGELAPEQDRLAGLGLFGDDLTVSGALSHSYRRLAPEQARLFRLVSLHPGASVPAGAAAALLEPAGTPLSAGAPAPARRLLRTLEDVHLLERSAAEPGHYAMHDLVRLYGRQLAAAAGTDCGTEAGAEAAVALDRLAEWYIAHADAAYRILDPKRLRPPTELQLGWSGPEPFADSDGAQQWFVQESDNLLALTRLGVAHGRHRAVWQLALLHFTHLMRSHRLGLLAEVQRLGEEAALALGHRLAAATLANNRGIAYAIRRDRAAAGHLERAIAGYEEIGEHGGAARARLNLGNMHYEFRELERAAHYQEGAVATARATGDDALLYPSLQNLALVRNEQGRHADARDLLVEAVAVSERIGTEHAVADSRVKLAWVLQRLGEHQRAFELCEASLAVARRFGDLLMVGRAIDQMGTARISQGRSAEAREHWEEAIRVFSGIGSVEAETVRRRMAEHFS</sequence>
<dbReference type="InterPro" id="IPR001867">
    <property type="entry name" value="OmpR/PhoB-type_DNA-bd"/>
</dbReference>
<dbReference type="Pfam" id="PF00486">
    <property type="entry name" value="Trans_reg_C"/>
    <property type="match status" value="1"/>
</dbReference>
<gene>
    <name evidence="9" type="ORF">Kpho02_06500</name>
</gene>
<dbReference type="GO" id="GO:0006355">
    <property type="term" value="P:regulation of DNA-templated transcription"/>
    <property type="evidence" value="ECO:0007669"/>
    <property type="project" value="InterPro"/>
</dbReference>
<accession>A0A9W6Q3Y9</accession>
<dbReference type="Pfam" id="PF13374">
    <property type="entry name" value="TPR_10"/>
    <property type="match status" value="1"/>
</dbReference>
<feature type="compositionally biased region" description="Pro residues" evidence="7">
    <location>
        <begin position="264"/>
        <end position="282"/>
    </location>
</feature>
<dbReference type="SMART" id="SM01043">
    <property type="entry name" value="BTAD"/>
    <property type="match status" value="1"/>
</dbReference>
<dbReference type="Pfam" id="PF03704">
    <property type="entry name" value="BTAD"/>
    <property type="match status" value="1"/>
</dbReference>
<evidence type="ECO:0000256" key="7">
    <source>
        <dbReference type="SAM" id="MobiDB-lite"/>
    </source>
</evidence>
<proteinExistence type="inferred from homology"/>
<dbReference type="Proteomes" id="UP001165041">
    <property type="component" value="Unassembled WGS sequence"/>
</dbReference>
<dbReference type="PANTHER" id="PTHR35807">
    <property type="entry name" value="TRANSCRIPTIONAL REGULATOR REDD-RELATED"/>
    <property type="match status" value="1"/>
</dbReference>
<evidence type="ECO:0000256" key="3">
    <source>
        <dbReference type="ARBA" id="ARBA00023015"/>
    </source>
</evidence>
<dbReference type="SUPFAM" id="SSF52540">
    <property type="entry name" value="P-loop containing nucleoside triphosphate hydrolases"/>
    <property type="match status" value="1"/>
</dbReference>
<keyword evidence="2" id="KW-0902">Two-component regulatory system</keyword>
<feature type="DNA-binding region" description="OmpR/PhoB-type" evidence="6">
    <location>
        <begin position="1"/>
        <end position="95"/>
    </location>
</feature>
<evidence type="ECO:0000313" key="10">
    <source>
        <dbReference type="Proteomes" id="UP001165041"/>
    </source>
</evidence>
<evidence type="ECO:0000256" key="4">
    <source>
        <dbReference type="ARBA" id="ARBA00023125"/>
    </source>
</evidence>
<dbReference type="InterPro" id="IPR051677">
    <property type="entry name" value="AfsR-DnrI-RedD_regulator"/>
</dbReference>
<dbReference type="GO" id="GO:0003677">
    <property type="term" value="F:DNA binding"/>
    <property type="evidence" value="ECO:0007669"/>
    <property type="project" value="UniProtKB-UniRule"/>
</dbReference>
<reference evidence="9" key="1">
    <citation type="submission" date="2023-02" db="EMBL/GenBank/DDBJ databases">
        <title>Kitasatospora phosalacinea NBRC 14627.</title>
        <authorList>
            <person name="Ichikawa N."/>
            <person name="Sato H."/>
            <person name="Tonouchi N."/>
        </authorList>
    </citation>
    <scope>NUCLEOTIDE SEQUENCE</scope>
    <source>
        <strain evidence="9">NBRC 14627</strain>
    </source>
</reference>
<dbReference type="InterPro" id="IPR016032">
    <property type="entry name" value="Sig_transdc_resp-reg_C-effctor"/>
</dbReference>
<dbReference type="PANTHER" id="PTHR35807:SF1">
    <property type="entry name" value="TRANSCRIPTIONAL REGULATOR REDD"/>
    <property type="match status" value="1"/>
</dbReference>
<dbReference type="EMBL" id="BSSA01000001">
    <property type="protein sequence ID" value="GLW68351.1"/>
    <property type="molecule type" value="Genomic_DNA"/>
</dbReference>
<dbReference type="GO" id="GO:0043531">
    <property type="term" value="F:ADP binding"/>
    <property type="evidence" value="ECO:0007669"/>
    <property type="project" value="InterPro"/>
</dbReference>
<dbReference type="CDD" id="cd15831">
    <property type="entry name" value="BTAD"/>
    <property type="match status" value="1"/>
</dbReference>
<dbReference type="Pfam" id="PF13424">
    <property type="entry name" value="TPR_12"/>
    <property type="match status" value="1"/>
</dbReference>
<comment type="caution">
    <text evidence="9">The sequence shown here is derived from an EMBL/GenBank/DDBJ whole genome shotgun (WGS) entry which is preliminary data.</text>
</comment>
<dbReference type="Gene3D" id="1.25.40.10">
    <property type="entry name" value="Tetratricopeptide repeat domain"/>
    <property type="match status" value="2"/>
</dbReference>
<protein>
    <submittedName>
        <fullName evidence="9">SARP family transcriptional regulator</fullName>
    </submittedName>
</protein>
<dbReference type="Gene3D" id="1.10.10.10">
    <property type="entry name" value="Winged helix-like DNA-binding domain superfamily/Winged helix DNA-binding domain"/>
    <property type="match status" value="1"/>
</dbReference>
<dbReference type="InterPro" id="IPR036388">
    <property type="entry name" value="WH-like_DNA-bd_sf"/>
</dbReference>
<dbReference type="SMART" id="SM00028">
    <property type="entry name" value="TPR"/>
    <property type="match status" value="4"/>
</dbReference>
<dbReference type="PROSITE" id="PS51755">
    <property type="entry name" value="OMPR_PHOB"/>
    <property type="match status" value="1"/>
</dbReference>
<dbReference type="InterPro" id="IPR005158">
    <property type="entry name" value="BTAD"/>
</dbReference>
<comment type="similarity">
    <text evidence="1">Belongs to the AfsR/DnrI/RedD regulatory family.</text>
</comment>
<dbReference type="PRINTS" id="PR00364">
    <property type="entry name" value="DISEASERSIST"/>
</dbReference>
<evidence type="ECO:0000256" key="5">
    <source>
        <dbReference type="ARBA" id="ARBA00023163"/>
    </source>
</evidence>
<dbReference type="InterPro" id="IPR027417">
    <property type="entry name" value="P-loop_NTPase"/>
</dbReference>
<organism evidence="9 10">
    <name type="scientific">Kitasatospora phosalacinea</name>
    <dbReference type="NCBI Taxonomy" id="2065"/>
    <lineage>
        <taxon>Bacteria</taxon>
        <taxon>Bacillati</taxon>
        <taxon>Actinomycetota</taxon>
        <taxon>Actinomycetes</taxon>
        <taxon>Kitasatosporales</taxon>
        <taxon>Streptomycetaceae</taxon>
        <taxon>Kitasatospora</taxon>
    </lineage>
</organism>
<dbReference type="SUPFAM" id="SSF46894">
    <property type="entry name" value="C-terminal effector domain of the bipartite response regulators"/>
    <property type="match status" value="1"/>
</dbReference>
<dbReference type="AlphaFoldDB" id="A0A9W6Q3Y9"/>
<keyword evidence="4 6" id="KW-0238">DNA-binding</keyword>
<dbReference type="GO" id="GO:0000160">
    <property type="term" value="P:phosphorelay signal transduction system"/>
    <property type="evidence" value="ECO:0007669"/>
    <property type="project" value="UniProtKB-KW"/>
</dbReference>
<dbReference type="SMART" id="SM00862">
    <property type="entry name" value="Trans_reg_C"/>
    <property type="match status" value="1"/>
</dbReference>
<name>A0A9W6Q3Y9_9ACTN</name>
<dbReference type="Gene3D" id="3.40.50.300">
    <property type="entry name" value="P-loop containing nucleotide triphosphate hydrolases"/>
    <property type="match status" value="1"/>
</dbReference>
<dbReference type="InterPro" id="IPR011990">
    <property type="entry name" value="TPR-like_helical_dom_sf"/>
</dbReference>
<keyword evidence="5" id="KW-0804">Transcription</keyword>
<dbReference type="InterPro" id="IPR019734">
    <property type="entry name" value="TPR_rpt"/>
</dbReference>